<protein>
    <submittedName>
        <fullName evidence="5">Uncharacterized protein</fullName>
    </submittedName>
</protein>
<dbReference type="Gene3D" id="3.40.50.1820">
    <property type="entry name" value="alpha/beta hydrolase"/>
    <property type="match status" value="1"/>
</dbReference>
<dbReference type="PROSITE" id="PS50088">
    <property type="entry name" value="ANK_REPEAT"/>
    <property type="match status" value="5"/>
</dbReference>
<keyword evidence="1" id="KW-0677">Repeat</keyword>
<evidence type="ECO:0000259" key="3">
    <source>
        <dbReference type="Pfam" id="PF22939"/>
    </source>
</evidence>
<keyword evidence="6" id="KW-1185">Reference proteome</keyword>
<dbReference type="AlphaFoldDB" id="R7YVF1"/>
<keyword evidence="2" id="KW-0040">ANK repeat</keyword>
<evidence type="ECO:0000256" key="2">
    <source>
        <dbReference type="PROSITE-ProRule" id="PRU00023"/>
    </source>
</evidence>
<gene>
    <name evidence="5" type="ORF">W97_05028</name>
</gene>
<dbReference type="EMBL" id="JH767576">
    <property type="protein sequence ID" value="EON65789.1"/>
    <property type="molecule type" value="Genomic_DNA"/>
</dbReference>
<dbReference type="InterPro" id="IPR027417">
    <property type="entry name" value="P-loop_NTPase"/>
</dbReference>
<dbReference type="Pfam" id="PF12796">
    <property type="entry name" value="Ank_2"/>
    <property type="match status" value="2"/>
</dbReference>
<dbReference type="SUPFAM" id="SSF52540">
    <property type="entry name" value="P-loop containing nucleoside triphosphate hydrolases"/>
    <property type="match status" value="1"/>
</dbReference>
<evidence type="ECO:0000313" key="6">
    <source>
        <dbReference type="Proteomes" id="UP000016924"/>
    </source>
</evidence>
<dbReference type="Gene3D" id="3.40.50.300">
    <property type="entry name" value="P-loop containing nucleotide triphosphate hydrolases"/>
    <property type="match status" value="1"/>
</dbReference>
<dbReference type="PANTHER" id="PTHR10039:SF5">
    <property type="entry name" value="NACHT DOMAIN-CONTAINING PROTEIN"/>
    <property type="match status" value="1"/>
</dbReference>
<dbReference type="SUPFAM" id="SSF53474">
    <property type="entry name" value="alpha/beta-Hydrolases"/>
    <property type="match status" value="1"/>
</dbReference>
<dbReference type="eggNOG" id="KOG2029">
    <property type="taxonomic scope" value="Eukaryota"/>
</dbReference>
<dbReference type="PRINTS" id="PR01415">
    <property type="entry name" value="ANKYRIN"/>
</dbReference>
<dbReference type="InterPro" id="IPR056884">
    <property type="entry name" value="NPHP3-like_N"/>
</dbReference>
<organism evidence="5 6">
    <name type="scientific">Coniosporium apollinis (strain CBS 100218)</name>
    <name type="common">Rock-inhabiting black yeast</name>
    <dbReference type="NCBI Taxonomy" id="1168221"/>
    <lineage>
        <taxon>Eukaryota</taxon>
        <taxon>Fungi</taxon>
        <taxon>Dikarya</taxon>
        <taxon>Ascomycota</taxon>
        <taxon>Pezizomycotina</taxon>
        <taxon>Dothideomycetes</taxon>
        <taxon>Dothideomycetes incertae sedis</taxon>
        <taxon>Coniosporium</taxon>
    </lineage>
</organism>
<feature type="repeat" description="ANK" evidence="2">
    <location>
        <begin position="935"/>
        <end position="967"/>
    </location>
</feature>
<feature type="repeat" description="ANK" evidence="2">
    <location>
        <begin position="800"/>
        <end position="822"/>
    </location>
</feature>
<dbReference type="Gene3D" id="1.25.40.20">
    <property type="entry name" value="Ankyrin repeat-containing domain"/>
    <property type="match status" value="2"/>
</dbReference>
<dbReference type="Pfam" id="PF22939">
    <property type="entry name" value="WHD_GPIID"/>
    <property type="match status" value="1"/>
</dbReference>
<dbReference type="RefSeq" id="XP_007781106.1">
    <property type="nucleotide sequence ID" value="XM_007782916.1"/>
</dbReference>
<sequence>MWLRDFLPEDLPNTRVMAFNHNTVWKANALSKSLQDYGEDLLRTLHRKRQTPEEIARPIIFIGHSFGGLIIKQALVIASGDGADEVYRSISRQTQGFIFLGTPHKGARLTVFGKLVSLFSHWKGSSTSMLEIMDCRSRINKELHESFMRFLTARLRPRNTVCVFEAVMESVFGFPIMHVVDEDSAVIDGSQKIGFDKKHRDLKRFASRDEEDYQDILRFIRDWITIVEQKERACLRSLFYPEMNMRANGIKNEASKTCAWLLEHKHYTTWLDQDQGLLWIKGKPGAGKSTLMKYALQHSKERASRTKLVVASFFFHGGGAPLQRNPLGLFRSLLHQVLDQIPELLSKFYSIFKKKCETQGEPGKTWEWHVTELQKFLEDTILDASKACSIRLHIDALDECGEKNARDLIAFFESLTSKLAPIEAFGICFSCRHYPILALERGLTICMEDENHLDIVTYVEGRLHGGFSDLGKAIDLTEKIVERASGVFQWVVLVVSIVLQLHLRGTPMKAILKKLEEIPPELENLYRDLLGGIEDEDRTQTLLLMQWICFAREPLSVDELRFAMAVDADCPYKSLSELRQNSPNYVETGEEMERRVKSLSGGLVEIKNGYEGRRIAQLIHQSVNDYLIQSGLQRLDSSSNRSVKGRAHFRLSRSCIRYITMAEVLSYHSEDGLGLKASEDEPDLEVWEDEQDLQGCDNAQDLERKFPFLRYATTEWMSHAASVEAEGITQDDLLDLFQWPSCHVLECWTRQYRMIDRHSYHCPDKGTTLLHTASRHGLSSVVAAVVDSERNTKVDLKDDQGLTPLSWAAEKGHEAVVKLLVEQDNVDVDSRDNDGQTPLSCAAREGHEVVVKLLVERDDVNVDSRDNEGRTPLLYAAEQGHEAVVKLLVEQDDVDADPRDNDGGTPLSYAASEGHEAVVKLLVERGANVDSKDEDGRTPLSLAAEEGHESVVKLLVERGANVDSKDNDGRTPLSWAVEEEHHGVVELLESYMQERLRR</sequence>
<feature type="domain" description="Nephrocystin 3-like N-terminal" evidence="4">
    <location>
        <begin position="257"/>
        <end position="420"/>
    </location>
</feature>
<dbReference type="OMA" id="GVFMWAH"/>
<name>R7YVF1_CONA1</name>
<dbReference type="STRING" id="1168221.R7YVF1"/>
<reference evidence="6" key="1">
    <citation type="submission" date="2012-06" db="EMBL/GenBank/DDBJ databases">
        <title>The genome sequence of Coniosporium apollinis CBS 100218.</title>
        <authorList>
            <consortium name="The Broad Institute Genome Sequencing Platform"/>
            <person name="Cuomo C."/>
            <person name="Gorbushina A."/>
            <person name="Noack S."/>
            <person name="Walker B."/>
            <person name="Young S.K."/>
            <person name="Zeng Q."/>
            <person name="Gargeya S."/>
            <person name="Fitzgerald M."/>
            <person name="Haas B."/>
            <person name="Abouelleil A."/>
            <person name="Alvarado L."/>
            <person name="Arachchi H.M."/>
            <person name="Berlin A.M."/>
            <person name="Chapman S.B."/>
            <person name="Goldberg J."/>
            <person name="Griggs A."/>
            <person name="Gujja S."/>
            <person name="Hansen M."/>
            <person name="Howarth C."/>
            <person name="Imamovic A."/>
            <person name="Larimer J."/>
            <person name="McCowan C."/>
            <person name="Montmayeur A."/>
            <person name="Murphy C."/>
            <person name="Neiman D."/>
            <person name="Pearson M."/>
            <person name="Priest M."/>
            <person name="Roberts A."/>
            <person name="Saif S."/>
            <person name="Shea T."/>
            <person name="Sisk P."/>
            <person name="Sykes S."/>
            <person name="Wortman J."/>
            <person name="Nusbaum C."/>
            <person name="Birren B."/>
        </authorList>
    </citation>
    <scope>NUCLEOTIDE SEQUENCE [LARGE SCALE GENOMIC DNA]</scope>
    <source>
        <strain evidence="6">CBS 100218</strain>
    </source>
</reference>
<dbReference type="PROSITE" id="PS50297">
    <property type="entry name" value="ANK_REP_REGION"/>
    <property type="match status" value="5"/>
</dbReference>
<dbReference type="Proteomes" id="UP000016924">
    <property type="component" value="Unassembled WGS sequence"/>
</dbReference>
<dbReference type="InterPro" id="IPR029058">
    <property type="entry name" value="AB_hydrolase_fold"/>
</dbReference>
<evidence type="ECO:0000256" key="1">
    <source>
        <dbReference type="ARBA" id="ARBA00022737"/>
    </source>
</evidence>
<feature type="domain" description="GPI inositol-deacylase winged helix" evidence="3">
    <location>
        <begin position="544"/>
        <end position="633"/>
    </location>
</feature>
<dbReference type="InterPro" id="IPR002110">
    <property type="entry name" value="Ankyrin_rpt"/>
</dbReference>
<proteinExistence type="predicted"/>
<feature type="repeat" description="ANK" evidence="2">
    <location>
        <begin position="834"/>
        <end position="857"/>
    </location>
</feature>
<dbReference type="SUPFAM" id="SSF48403">
    <property type="entry name" value="Ankyrin repeat"/>
    <property type="match status" value="1"/>
</dbReference>
<evidence type="ECO:0000259" key="4">
    <source>
        <dbReference type="Pfam" id="PF24883"/>
    </source>
</evidence>
<dbReference type="Pfam" id="PF24883">
    <property type="entry name" value="NPHP3_N"/>
    <property type="match status" value="1"/>
</dbReference>
<dbReference type="GeneID" id="19902339"/>
<accession>R7YVF1</accession>
<evidence type="ECO:0000313" key="5">
    <source>
        <dbReference type="EMBL" id="EON65789.1"/>
    </source>
</evidence>
<feature type="repeat" description="ANK" evidence="2">
    <location>
        <begin position="902"/>
        <end position="934"/>
    </location>
</feature>
<dbReference type="eggNOG" id="KOG0504">
    <property type="taxonomic scope" value="Eukaryota"/>
</dbReference>
<feature type="repeat" description="ANK" evidence="2">
    <location>
        <begin position="868"/>
        <end position="890"/>
    </location>
</feature>
<dbReference type="HOGENOM" id="CLU_000288_34_1_1"/>
<dbReference type="PANTHER" id="PTHR10039">
    <property type="entry name" value="AMELOGENIN"/>
    <property type="match status" value="1"/>
</dbReference>
<dbReference type="OrthoDB" id="1577640at2759"/>
<dbReference type="SMART" id="SM00248">
    <property type="entry name" value="ANK"/>
    <property type="match status" value="7"/>
</dbReference>
<dbReference type="InterPro" id="IPR036770">
    <property type="entry name" value="Ankyrin_rpt-contain_sf"/>
</dbReference>
<dbReference type="InterPro" id="IPR054471">
    <property type="entry name" value="GPIID_WHD"/>
</dbReference>